<dbReference type="Proteomes" id="UP000027466">
    <property type="component" value="Unassembled WGS sequence"/>
</dbReference>
<evidence type="ECO:0000313" key="2">
    <source>
        <dbReference type="Proteomes" id="UP000027466"/>
    </source>
</evidence>
<name>A0A069PEM6_9BURK</name>
<keyword evidence="2" id="KW-1185">Reference proteome</keyword>
<proteinExistence type="predicted"/>
<dbReference type="AlphaFoldDB" id="A0A069PEM6"/>
<comment type="caution">
    <text evidence="1">The sequence shown here is derived from an EMBL/GenBank/DDBJ whole genome shotgun (WGS) entry which is preliminary data.</text>
</comment>
<protein>
    <submittedName>
        <fullName evidence="1">Uncharacterized protein</fullName>
    </submittedName>
</protein>
<dbReference type="EMBL" id="JFHC01000069">
    <property type="protein sequence ID" value="KDR38982.1"/>
    <property type="molecule type" value="Genomic_DNA"/>
</dbReference>
<organism evidence="1 2">
    <name type="scientific">Caballeronia glathei</name>
    <dbReference type="NCBI Taxonomy" id="60547"/>
    <lineage>
        <taxon>Bacteria</taxon>
        <taxon>Pseudomonadati</taxon>
        <taxon>Pseudomonadota</taxon>
        <taxon>Betaproteobacteria</taxon>
        <taxon>Burkholderiales</taxon>
        <taxon>Burkholderiaceae</taxon>
        <taxon>Caballeronia</taxon>
    </lineage>
</organism>
<accession>A0A069PEM6</accession>
<dbReference type="RefSeq" id="WP_051672898.1">
    <property type="nucleotide sequence ID" value="NZ_CADFFX010000045.1"/>
</dbReference>
<gene>
    <name evidence="1" type="ORF">BG61_35255</name>
</gene>
<evidence type="ECO:0000313" key="1">
    <source>
        <dbReference type="EMBL" id="KDR38982.1"/>
    </source>
</evidence>
<sequence length="85" mass="10204">MSHRIVLDLETKTVDAGQDRSYHRWTPMCLEHVACMQQILDETFGDIFDDPEQYSFERCDEVPNWALQAWDWPRDERSPDECREI</sequence>
<reference evidence="1 2" key="1">
    <citation type="submission" date="2014-03" db="EMBL/GenBank/DDBJ databases">
        <title>Draft Genome Sequences of Four Burkholderia Strains.</title>
        <authorList>
            <person name="Liu X.Y."/>
            <person name="Li C.X."/>
            <person name="Xu J.H."/>
        </authorList>
    </citation>
    <scope>NUCLEOTIDE SEQUENCE [LARGE SCALE GENOMIC DNA]</scope>
    <source>
        <strain evidence="1 2">DSM 50014</strain>
    </source>
</reference>